<evidence type="ECO:0000313" key="4">
    <source>
        <dbReference type="Proteomes" id="UP000678393"/>
    </source>
</evidence>
<dbReference type="Proteomes" id="UP000678393">
    <property type="component" value="Unassembled WGS sequence"/>
</dbReference>
<feature type="domain" description="Alpha/beta hydrolase fold-3" evidence="2">
    <location>
        <begin position="3"/>
        <end position="139"/>
    </location>
</feature>
<feature type="region of interest" description="Disordered" evidence="1">
    <location>
        <begin position="175"/>
        <end position="240"/>
    </location>
</feature>
<proteinExistence type="predicted"/>
<feature type="compositionally biased region" description="Polar residues" evidence="1">
    <location>
        <begin position="903"/>
        <end position="912"/>
    </location>
</feature>
<feature type="compositionally biased region" description="Basic and acidic residues" evidence="1">
    <location>
        <begin position="576"/>
        <end position="591"/>
    </location>
</feature>
<evidence type="ECO:0000256" key="1">
    <source>
        <dbReference type="SAM" id="MobiDB-lite"/>
    </source>
</evidence>
<dbReference type="AlphaFoldDB" id="A0A8S4A555"/>
<organism evidence="3 4">
    <name type="scientific">Candidula unifasciata</name>
    <dbReference type="NCBI Taxonomy" id="100452"/>
    <lineage>
        <taxon>Eukaryota</taxon>
        <taxon>Metazoa</taxon>
        <taxon>Spiralia</taxon>
        <taxon>Lophotrochozoa</taxon>
        <taxon>Mollusca</taxon>
        <taxon>Gastropoda</taxon>
        <taxon>Heterobranchia</taxon>
        <taxon>Euthyneura</taxon>
        <taxon>Panpulmonata</taxon>
        <taxon>Eupulmonata</taxon>
        <taxon>Stylommatophora</taxon>
        <taxon>Helicina</taxon>
        <taxon>Helicoidea</taxon>
        <taxon>Geomitridae</taxon>
        <taxon>Candidula</taxon>
    </lineage>
</organism>
<feature type="region of interest" description="Disordered" evidence="1">
    <location>
        <begin position="821"/>
        <end position="977"/>
    </location>
</feature>
<dbReference type="EMBL" id="CAJHNH020008002">
    <property type="protein sequence ID" value="CAG5135195.1"/>
    <property type="molecule type" value="Genomic_DNA"/>
</dbReference>
<comment type="caution">
    <text evidence="3">The sequence shown here is derived from an EMBL/GenBank/DDBJ whole genome shotgun (WGS) entry which is preliminary data.</text>
</comment>
<dbReference type="PANTHER" id="PTHR23025:SF3">
    <property type="entry name" value="HORMONE-SENSITIVE LIPASE"/>
    <property type="match status" value="1"/>
</dbReference>
<feature type="compositionally biased region" description="Basic and acidic residues" evidence="1">
    <location>
        <begin position="657"/>
        <end position="719"/>
    </location>
</feature>
<dbReference type="GO" id="GO:0019433">
    <property type="term" value="P:triglyceride catabolic process"/>
    <property type="evidence" value="ECO:0007669"/>
    <property type="project" value="TreeGrafter"/>
</dbReference>
<dbReference type="GO" id="GO:0005829">
    <property type="term" value="C:cytosol"/>
    <property type="evidence" value="ECO:0007669"/>
    <property type="project" value="TreeGrafter"/>
</dbReference>
<feature type="non-terminal residue" evidence="3">
    <location>
        <position position="1"/>
    </location>
</feature>
<feature type="compositionally biased region" description="Basic and acidic residues" evidence="1">
    <location>
        <begin position="216"/>
        <end position="240"/>
    </location>
</feature>
<dbReference type="GO" id="GO:0004771">
    <property type="term" value="F:sterol ester esterase activity"/>
    <property type="evidence" value="ECO:0007669"/>
    <property type="project" value="TreeGrafter"/>
</dbReference>
<gene>
    <name evidence="3" type="ORF">CUNI_LOCUS20753</name>
</gene>
<feature type="compositionally biased region" description="Low complexity" evidence="1">
    <location>
        <begin position="965"/>
        <end position="977"/>
    </location>
</feature>
<dbReference type="InterPro" id="IPR013094">
    <property type="entry name" value="AB_hydrolase_3"/>
</dbReference>
<dbReference type="Gene3D" id="3.40.50.1820">
    <property type="entry name" value="alpha/beta hydrolase"/>
    <property type="match status" value="2"/>
</dbReference>
<dbReference type="SUPFAM" id="SSF53474">
    <property type="entry name" value="alpha/beta-Hydrolases"/>
    <property type="match status" value="2"/>
</dbReference>
<evidence type="ECO:0000259" key="2">
    <source>
        <dbReference type="Pfam" id="PF07859"/>
    </source>
</evidence>
<dbReference type="InterPro" id="IPR029058">
    <property type="entry name" value="AB_hydrolase_fold"/>
</dbReference>
<sequence length="1133" mass="121851">VYLREWAVTIDVPILSVDYSLAPEAPFPRALEECFYAFAWAVQNCAQLGSTGEKIILVGDSAGGNLAISTAMRAVSFGIRPPDGILLVYPCTVARYTPSPARLLSLMDPILPVGLVTRCLAAYAGIDEQQPMASPRMDDVHSERSLTSIQLKSYEVADNDWVMISQGEEAVTILESPDSANNTPVESMTGPRACQHAGPDPAGPRACQHAGPDPAGPRDHQHTPSDLAVEKTEQSATPDSEREIFCQLECEGSVAFPCGQGRITSAVEGSKTTSACSDQVMDRHEDNANVNRSEIKVKPGTGKESNPKLAGLSKLQERARMVVEGAQSMFSKVSSYIPASRDVSAQNVISSLSSFLPVSNAATTGFTADTASCQQLVDTAPRKQFLGQSANQQSKETSVSKQCGYTAAREQLAGQAASQQPVDIAARKQPADTAANLLCDPELLSPLDEISLDSDIAMVTSSFHTSSSSQAFDTAFSSPFSPSLPESKSWDNWESISPSDASSTNYGGHLVTSIPGTPPVVDSVCDPEGRLPSIFDPQDRLPPVCDPEDRLPPVCDPEDRLPPVCDPEDRLPPVCDPEDRLPPVCDPEDRLPPVCDPEGRLPSISDPQERLPPVCDPEDRLSSVCDPEGRLPSVSDPQDRLLSVCDPENRLPSVCDPEDRLPSVCDPEDRLPSVCDPEDRLPSVCDPEDRLPSDCDPEDRLPSDCDPEDRLPSDCDSEGRLPSACDPEDRLPSACDPEGRLPSVCGGNRLPSVCGGNRLPADKSTDAQLAVLDETVVATHFSGGELCMESPVDCDSCYIGGSYEDSCPLSETVNKDSSHLSETVNKDNSHLSETVNKDSSHLSETVNKDNSHLSETVNKDSSHLSETVNKDSSHLSETVNKDNSHLSETVNKDRSLLPETVNKDQVNSSNLETGICHLKDRPRKPSSLDLKKTTGPHLAGLGTLPARSPSVSHGVAVPSARQGTRSSLPSSPAVSRSDGFLRHASLPSLTSLFSTGHSQTKKASSATCFHHDLKTGVSPSDFVKQNFTCHSPLHSLRRAAVVNNPYMSPLLAPDELLRDLPLVSIVACHLDPLLDDSIMFARRLHNLQVSVNLHLVDDLPHGFLNFALMSVEAKQAADLCGRQLLEMLQCSHV</sequence>
<feature type="compositionally biased region" description="Basic and acidic residues" evidence="1">
    <location>
        <begin position="821"/>
        <end position="896"/>
    </location>
</feature>
<name>A0A8S4A555_9EUPU</name>
<dbReference type="PANTHER" id="PTHR23025">
    <property type="entry name" value="TRIACYLGLYCEROL LIPASE"/>
    <property type="match status" value="1"/>
</dbReference>
<dbReference type="OrthoDB" id="408631at2759"/>
<reference evidence="3" key="1">
    <citation type="submission" date="2021-04" db="EMBL/GenBank/DDBJ databases">
        <authorList>
            <consortium name="Molecular Ecology Group"/>
        </authorList>
    </citation>
    <scope>NUCLEOTIDE SEQUENCE</scope>
</reference>
<feature type="domain" description="Alpha/beta hydrolase fold-3" evidence="2">
    <location>
        <begin position="1039"/>
        <end position="1104"/>
    </location>
</feature>
<dbReference type="Pfam" id="PF07859">
    <property type="entry name" value="Abhydrolase_3"/>
    <property type="match status" value="2"/>
</dbReference>
<feature type="region of interest" description="Disordered" evidence="1">
    <location>
        <begin position="656"/>
        <end position="729"/>
    </location>
</feature>
<keyword evidence="4" id="KW-1185">Reference proteome</keyword>
<evidence type="ECO:0000313" key="3">
    <source>
        <dbReference type="EMBL" id="CAG5135195.1"/>
    </source>
</evidence>
<feature type="region of interest" description="Disordered" evidence="1">
    <location>
        <begin position="576"/>
        <end position="640"/>
    </location>
</feature>
<protein>
    <recommendedName>
        <fullName evidence="2">Alpha/beta hydrolase fold-3 domain-containing protein</fullName>
    </recommendedName>
</protein>
<dbReference type="GO" id="GO:0004806">
    <property type="term" value="F:triacylglycerol lipase activity"/>
    <property type="evidence" value="ECO:0007669"/>
    <property type="project" value="TreeGrafter"/>
</dbReference>
<accession>A0A8S4A555</accession>